<dbReference type="AlphaFoldDB" id="A0A9P8CQ45"/>
<accession>A0A9P8CQ45</accession>
<comment type="subcellular location">
    <subcellularLocation>
        <location evidence="1">Mitochondrion</location>
    </subcellularLocation>
</comment>
<dbReference type="Proteomes" id="UP000887229">
    <property type="component" value="Unassembled WGS sequence"/>
</dbReference>
<evidence type="ECO:0000259" key="5">
    <source>
        <dbReference type="SMART" id="SM01238"/>
    </source>
</evidence>
<dbReference type="SMART" id="SM01238">
    <property type="entry name" value="IGR"/>
    <property type="match status" value="1"/>
</dbReference>
<keyword evidence="3" id="KW-0496">Mitochondrion</keyword>
<comment type="similarity">
    <text evidence="2">Belongs to the mitochondrion-specific ribosomal protein mS41 family.</text>
</comment>
<dbReference type="SUPFAM" id="SSF47769">
    <property type="entry name" value="SAM/Pointed domain"/>
    <property type="match status" value="1"/>
</dbReference>
<dbReference type="GO" id="GO:0005739">
    <property type="term" value="C:mitochondrion"/>
    <property type="evidence" value="ECO:0007669"/>
    <property type="project" value="UniProtKB-SubCell"/>
</dbReference>
<evidence type="ECO:0000256" key="2">
    <source>
        <dbReference type="ARBA" id="ARBA00010492"/>
    </source>
</evidence>
<dbReference type="EMBL" id="MU251251">
    <property type="protein sequence ID" value="KAG9255238.1"/>
    <property type="molecule type" value="Genomic_DNA"/>
</dbReference>
<reference evidence="6" key="1">
    <citation type="journal article" date="2021" name="IMA Fungus">
        <title>Genomic characterization of three marine fungi, including Emericellopsis atlantica sp. nov. with signatures of a generalist lifestyle and marine biomass degradation.</title>
        <authorList>
            <person name="Hagestad O.C."/>
            <person name="Hou L."/>
            <person name="Andersen J.H."/>
            <person name="Hansen E.H."/>
            <person name="Altermark B."/>
            <person name="Li C."/>
            <person name="Kuhnert E."/>
            <person name="Cox R.J."/>
            <person name="Crous P.W."/>
            <person name="Spatafora J.W."/>
            <person name="Lail K."/>
            <person name="Amirebrahimi M."/>
            <person name="Lipzen A."/>
            <person name="Pangilinan J."/>
            <person name="Andreopoulos W."/>
            <person name="Hayes R.D."/>
            <person name="Ng V."/>
            <person name="Grigoriev I.V."/>
            <person name="Jackson S.A."/>
            <person name="Sutton T.D.S."/>
            <person name="Dobson A.D.W."/>
            <person name="Rama T."/>
        </authorList>
    </citation>
    <scope>NUCLEOTIDE SEQUENCE</scope>
    <source>
        <strain evidence="6">TS7</strain>
    </source>
</reference>
<evidence type="ECO:0000256" key="4">
    <source>
        <dbReference type="ARBA" id="ARBA00035129"/>
    </source>
</evidence>
<dbReference type="InterPro" id="IPR013761">
    <property type="entry name" value="SAM/pointed_sf"/>
</dbReference>
<evidence type="ECO:0000256" key="3">
    <source>
        <dbReference type="ARBA" id="ARBA00023128"/>
    </source>
</evidence>
<feature type="domain" description="Small ribosomal subunit protein mS41 SAM" evidence="5">
    <location>
        <begin position="48"/>
        <end position="104"/>
    </location>
</feature>
<keyword evidence="7" id="KW-1185">Reference proteome</keyword>
<gene>
    <name evidence="6" type="ORF">F5Z01DRAFT_40893</name>
</gene>
<proteinExistence type="inferred from homology"/>
<dbReference type="RefSeq" id="XP_046119162.1">
    <property type="nucleotide sequence ID" value="XM_046259529.1"/>
</dbReference>
<sequence length="230" mass="26318">MTLERWRPVLRLWAPTPYATAIRNQTRCLHSTRPSHPIPSPRPFVPDVETFLTLIGRGLSRYASKFPSWDSLFSLTGPELQQLGIEPTRNRRYLLRWMQKYRKGDLGPGGDFEYVKDGEAILKLALPPADQLKQTKFVVNVPHPEAEVAEPPKLLPRPMGYTVRGEKTIAGPYAMPLPQSGVSVKVTEGMWEHRRGRKIDGGERRRSEVLFKKRSAERRAQREADLLSRL</sequence>
<evidence type="ECO:0000313" key="6">
    <source>
        <dbReference type="EMBL" id="KAG9255238.1"/>
    </source>
</evidence>
<dbReference type="PANTHER" id="PTHR28235">
    <property type="entry name" value="PROTEIN FYV4, MITOCHONDRIAL"/>
    <property type="match status" value="1"/>
</dbReference>
<dbReference type="InterPro" id="IPR019083">
    <property type="entry name" value="SAM_Ribosomal_mS41"/>
</dbReference>
<dbReference type="GeneID" id="70290432"/>
<dbReference type="Pfam" id="PF09597">
    <property type="entry name" value="SAM_Ribosomal_mS41"/>
    <property type="match status" value="1"/>
</dbReference>
<evidence type="ECO:0000256" key="1">
    <source>
        <dbReference type="ARBA" id="ARBA00004173"/>
    </source>
</evidence>
<name>A0A9P8CQ45_9HYPO</name>
<comment type="caution">
    <text evidence="6">The sequence shown here is derived from an EMBL/GenBank/DDBJ whole genome shotgun (WGS) entry which is preliminary data.</text>
</comment>
<dbReference type="InterPro" id="IPR039603">
    <property type="entry name" value="Ribosomal_mS41"/>
</dbReference>
<dbReference type="OrthoDB" id="18595at2759"/>
<dbReference type="PANTHER" id="PTHR28235:SF1">
    <property type="entry name" value="SMALL RIBOSOMAL SUBUNIT PROTEIN MS41"/>
    <property type="match status" value="1"/>
</dbReference>
<protein>
    <recommendedName>
        <fullName evidence="4">Small ribosomal subunit protein mS41</fullName>
    </recommendedName>
</protein>
<evidence type="ECO:0000313" key="7">
    <source>
        <dbReference type="Proteomes" id="UP000887229"/>
    </source>
</evidence>
<organism evidence="6 7">
    <name type="scientific">Emericellopsis atlantica</name>
    <dbReference type="NCBI Taxonomy" id="2614577"/>
    <lineage>
        <taxon>Eukaryota</taxon>
        <taxon>Fungi</taxon>
        <taxon>Dikarya</taxon>
        <taxon>Ascomycota</taxon>
        <taxon>Pezizomycotina</taxon>
        <taxon>Sordariomycetes</taxon>
        <taxon>Hypocreomycetidae</taxon>
        <taxon>Hypocreales</taxon>
        <taxon>Bionectriaceae</taxon>
        <taxon>Emericellopsis</taxon>
    </lineage>
</organism>